<organism evidence="3 4">
    <name type="scientific">Rhododendron simsii</name>
    <name type="common">Sims's rhododendron</name>
    <dbReference type="NCBI Taxonomy" id="118357"/>
    <lineage>
        <taxon>Eukaryota</taxon>
        <taxon>Viridiplantae</taxon>
        <taxon>Streptophyta</taxon>
        <taxon>Embryophyta</taxon>
        <taxon>Tracheophyta</taxon>
        <taxon>Spermatophyta</taxon>
        <taxon>Magnoliopsida</taxon>
        <taxon>eudicotyledons</taxon>
        <taxon>Gunneridae</taxon>
        <taxon>Pentapetalae</taxon>
        <taxon>asterids</taxon>
        <taxon>Ericales</taxon>
        <taxon>Ericaceae</taxon>
        <taxon>Ericoideae</taxon>
        <taxon>Rhodoreae</taxon>
        <taxon>Rhododendron</taxon>
    </lineage>
</organism>
<dbReference type="Pfam" id="PF08268">
    <property type="entry name" value="FBA_3"/>
    <property type="match status" value="2"/>
</dbReference>
<dbReference type="PANTHER" id="PTHR31672:SF13">
    <property type="entry name" value="F-BOX PROTEIN CPR30-LIKE"/>
    <property type="match status" value="1"/>
</dbReference>
<dbReference type="InterPro" id="IPR017451">
    <property type="entry name" value="F-box-assoc_interact_dom"/>
</dbReference>
<gene>
    <name evidence="3" type="ORF">RHSIM_Rhsim04G0211400</name>
</gene>
<name>A0A834H345_RHOSS</name>
<dbReference type="PANTHER" id="PTHR31672">
    <property type="entry name" value="BNACNNG10540D PROTEIN"/>
    <property type="match status" value="1"/>
</dbReference>
<protein>
    <submittedName>
        <fullName evidence="3">Uncharacterized protein</fullName>
    </submittedName>
</protein>
<feature type="domain" description="F-box associated beta-propeller type 3" evidence="2">
    <location>
        <begin position="245"/>
        <end position="370"/>
    </location>
</feature>
<dbReference type="Proteomes" id="UP000626092">
    <property type="component" value="Unassembled WGS sequence"/>
</dbReference>
<keyword evidence="4" id="KW-1185">Reference proteome</keyword>
<proteinExistence type="predicted"/>
<dbReference type="AlphaFoldDB" id="A0A834H345"/>
<sequence length="1041" mass="117491">MNQKLILCSAASPSIYSVDYQAPDHTVTELKSPCKLKSRVSVMGSFNGVVLLYIDDDELYLWNPSTRMYQKLSPPPPEYKDKNMTYGLGYDSVSDDFKVVRAVVSRSTKDRTPVYVFTSKLSSWKRIEDFGNSSFRHAPAGTVMDGAPHWVMTFNHDIQEDRTPGKILLKNKTYKETWKAHAAQVLLIMGYMHMVLSLIETTWIKTNRIWGCASDIAWNQVDLRDVIADLNYLAPDHTVTELKSPCKLKSRVSVMGSFNGVVLLYIDDDELCLWNPSTRMYQKLSPPPPEYKDKNMTYGLGYDSVSDDFKVVRAVVSPWTKDPTPVYVFTSKLSSWKRIEDFGNSSFGHAPAGTVMNGAPHWVVTSNHDMYSTYIRTVFSYPFWVAEIVAYSASHVLYTRTVSTEYGIGLGVDIAVARPQGMSFVKLIIASPTSHSVYSVDYQPPDHTIAHLEVPCTSKVEIMGSCNGVTLLGTGDELCLWNPSIRMYRKFSQPEYPRGESRVYGLGYDSVSDDFKVVMILMPESNDPCDVHMFTSKVSSWKRIGDIDYSLYQEGNGAVVNGMPHWLWMRSTDGSLSVSSKVILAVDTTEEKVKEVPQPNCEGWDKHIDLGFLSEWLCVVQYHQDGTDVVWVMKEYGVKESWTKLFVVRNGLCRFFMPLCHAKDGGVVMVLEAEELGIYNPKENSYACIGIPPNCVGGLMASYVESLLSPHGGNRAKRRPIKSFIVNLLPEISRLPSSQGLGGNQSQKLILTTSTPQSVYSVDYQAPDHNVAELEMPCKCKSVIGIMGSCNGVILLGIDYELCLWNPSIRMYRKFSQPANQRGTGRYGLGYDSVSDDFKVVSVVFHSSRAPGDVYVFTSKHSSWKWIGDTHYIYKSYHGRVGTVVNGMPHWLWIRSSDGSFMGSSVSKVILCFDATEEKFKEVPQPNYERGYISIDMGIFGEWLCVVHEHHSRYDVWVMKEFGVKESWTKLFVVPSDFYSFKPLCYAKDEEVLMMSGWDELVIYDPKEFRYTRIGIPQGLFDMDLYVESLFSPHGGNTTAN</sequence>
<feature type="domain" description="F-box associated beta-propeller type 1" evidence="1">
    <location>
        <begin position="457"/>
        <end position="672"/>
    </location>
</feature>
<dbReference type="NCBIfam" id="TIGR01640">
    <property type="entry name" value="F_box_assoc_1"/>
    <property type="match status" value="4"/>
</dbReference>
<evidence type="ECO:0000259" key="2">
    <source>
        <dbReference type="Pfam" id="PF08268"/>
    </source>
</evidence>
<dbReference type="InterPro" id="IPR050796">
    <property type="entry name" value="SCF_F-box_component"/>
</dbReference>
<dbReference type="EMBL" id="WJXA01000004">
    <property type="protein sequence ID" value="KAF7146058.1"/>
    <property type="molecule type" value="Genomic_DNA"/>
</dbReference>
<evidence type="ECO:0000259" key="1">
    <source>
        <dbReference type="Pfam" id="PF07734"/>
    </source>
</evidence>
<reference evidence="3" key="1">
    <citation type="submission" date="2019-11" db="EMBL/GenBank/DDBJ databases">
        <authorList>
            <person name="Liu Y."/>
            <person name="Hou J."/>
            <person name="Li T.-Q."/>
            <person name="Guan C.-H."/>
            <person name="Wu X."/>
            <person name="Wu H.-Z."/>
            <person name="Ling F."/>
            <person name="Zhang R."/>
            <person name="Shi X.-G."/>
            <person name="Ren J.-P."/>
            <person name="Chen E.-F."/>
            <person name="Sun J.-M."/>
        </authorList>
    </citation>
    <scope>NUCLEOTIDE SEQUENCE</scope>
    <source>
        <strain evidence="3">Adult_tree_wgs_1</strain>
        <tissue evidence="3">Leaves</tissue>
    </source>
</reference>
<dbReference type="InterPro" id="IPR006527">
    <property type="entry name" value="F-box-assoc_dom_typ1"/>
</dbReference>
<accession>A0A834H345</accession>
<evidence type="ECO:0000313" key="4">
    <source>
        <dbReference type="Proteomes" id="UP000626092"/>
    </source>
</evidence>
<dbReference type="InterPro" id="IPR013187">
    <property type="entry name" value="F-box-assoc_dom_typ3"/>
</dbReference>
<dbReference type="OrthoDB" id="591557at2759"/>
<comment type="caution">
    <text evidence="3">The sequence shown here is derived from an EMBL/GenBank/DDBJ whole genome shotgun (WGS) entry which is preliminary data.</text>
</comment>
<feature type="domain" description="F-box associated beta-propeller type 3" evidence="2">
    <location>
        <begin position="26"/>
        <end position="150"/>
    </location>
</feature>
<evidence type="ECO:0000313" key="3">
    <source>
        <dbReference type="EMBL" id="KAF7146058.1"/>
    </source>
</evidence>
<dbReference type="Pfam" id="PF07734">
    <property type="entry name" value="FBA_1"/>
    <property type="match status" value="2"/>
</dbReference>
<feature type="domain" description="F-box associated beta-propeller type 1" evidence="1">
    <location>
        <begin position="781"/>
        <end position="979"/>
    </location>
</feature>